<dbReference type="EMBL" id="VYKJ01000005">
    <property type="protein sequence ID" value="KAA9000132.1"/>
    <property type="molecule type" value="Genomic_DNA"/>
</dbReference>
<gene>
    <name evidence="1" type="ORF">FJU30_11115</name>
</gene>
<comment type="caution">
    <text evidence="1">The sequence shown here is derived from an EMBL/GenBank/DDBJ whole genome shotgun (WGS) entry which is preliminary data.</text>
</comment>
<proteinExistence type="predicted"/>
<accession>A0A5J5G0S9</accession>
<sequence>MEQIIGIDLAKRVFQVNIVSAQSRKKANKMINREKLMAFIAQQPPSRIVMEACGSANYWSRQFRQY</sequence>
<reference evidence="1 2" key="1">
    <citation type="submission" date="2019-09" db="EMBL/GenBank/DDBJ databases">
        <authorList>
            <person name="Li Y."/>
        </authorList>
    </citation>
    <scope>NUCLEOTIDE SEQUENCE [LARGE SCALE GENOMIC DNA]</scope>
    <source>
        <strain evidence="1 2">L3-3HA</strain>
    </source>
</reference>
<name>A0A5J5G0S9_9GAMM</name>
<dbReference type="OrthoDB" id="5289737at2"/>
<evidence type="ECO:0000313" key="1">
    <source>
        <dbReference type="EMBL" id="KAA9000132.1"/>
    </source>
</evidence>
<organism evidence="1 2">
    <name type="scientific">Affinibrenneria salicis</name>
    <dbReference type="NCBI Taxonomy" id="2590031"/>
    <lineage>
        <taxon>Bacteria</taxon>
        <taxon>Pseudomonadati</taxon>
        <taxon>Pseudomonadota</taxon>
        <taxon>Gammaproteobacteria</taxon>
        <taxon>Enterobacterales</taxon>
        <taxon>Pectobacteriaceae</taxon>
        <taxon>Affinibrenneria</taxon>
    </lineage>
</organism>
<evidence type="ECO:0000313" key="2">
    <source>
        <dbReference type="Proteomes" id="UP000335415"/>
    </source>
</evidence>
<keyword evidence="2" id="KW-1185">Reference proteome</keyword>
<protein>
    <submittedName>
        <fullName evidence="1">Transposase</fullName>
    </submittedName>
</protein>
<dbReference type="Proteomes" id="UP000335415">
    <property type="component" value="Unassembled WGS sequence"/>
</dbReference>
<feature type="non-terminal residue" evidence="1">
    <location>
        <position position="66"/>
    </location>
</feature>
<dbReference type="AlphaFoldDB" id="A0A5J5G0S9"/>